<reference evidence="1 2" key="1">
    <citation type="submission" date="2013-07" db="EMBL/GenBank/DDBJ databases">
        <authorList>
            <person name="Weinstock G."/>
            <person name="Sodergren E."/>
            <person name="Wylie T."/>
            <person name="Fulton L."/>
            <person name="Fulton R."/>
            <person name="Fronick C."/>
            <person name="O'Laughlin M."/>
            <person name="Godfrey J."/>
            <person name="Miner T."/>
            <person name="Herter B."/>
            <person name="Appelbaum E."/>
            <person name="Cordes M."/>
            <person name="Lek S."/>
            <person name="Wollam A."/>
            <person name="Pepin K.H."/>
            <person name="Palsikar V.B."/>
            <person name="Mitreva M."/>
            <person name="Wilson R.K."/>
        </authorList>
    </citation>
    <scope>NUCLEOTIDE SEQUENCE [LARGE SCALE GENOMIC DNA]</scope>
    <source>
        <strain evidence="1 2">ATCC 14940</strain>
    </source>
</reference>
<sequence>MNCYYNISVYRIICRLSIAIIKYQKPDQKRMLLIRLCNCKILLPLN</sequence>
<dbReference type="Proteomes" id="UP000016491">
    <property type="component" value="Unassembled WGS sequence"/>
</dbReference>
<proteinExistence type="predicted"/>
<accession>A0ABC9U2W1</accession>
<comment type="caution">
    <text evidence="1">The sequence shown here is derived from an EMBL/GenBank/DDBJ whole genome shotgun (WGS) entry which is preliminary data.</text>
</comment>
<protein>
    <submittedName>
        <fullName evidence="1">Uncharacterized protein</fullName>
    </submittedName>
</protein>
<name>A0ABC9U2W1_CLOSY</name>
<gene>
    <name evidence="1" type="ORF">CLOSYM_00477</name>
</gene>
<dbReference type="EMBL" id="AWSU01000038">
    <property type="protein sequence ID" value="ERI80083.1"/>
    <property type="molecule type" value="Genomic_DNA"/>
</dbReference>
<dbReference type="AlphaFoldDB" id="A0ABC9U2W1"/>
<organism evidence="1 2">
    <name type="scientific">[Clostridium] symbiosum ATCC 14940</name>
    <dbReference type="NCBI Taxonomy" id="411472"/>
    <lineage>
        <taxon>Bacteria</taxon>
        <taxon>Bacillati</taxon>
        <taxon>Bacillota</taxon>
        <taxon>Clostridia</taxon>
        <taxon>Lachnospirales</taxon>
        <taxon>Lachnospiraceae</taxon>
        <taxon>Otoolea</taxon>
    </lineage>
</organism>
<evidence type="ECO:0000313" key="2">
    <source>
        <dbReference type="Proteomes" id="UP000016491"/>
    </source>
</evidence>
<evidence type="ECO:0000313" key="1">
    <source>
        <dbReference type="EMBL" id="ERI80083.1"/>
    </source>
</evidence>